<dbReference type="AlphaFoldDB" id="A0A0F8X7S5"/>
<proteinExistence type="predicted"/>
<sequence length="40" mass="4305">TYIDLEAGTLSTVPAEPETVARMFGLKVATLKATLAGRRR</sequence>
<accession>A0A0F8X7S5</accession>
<dbReference type="EMBL" id="LAZR01060668">
    <property type="protein sequence ID" value="KKK65202.1"/>
    <property type="molecule type" value="Genomic_DNA"/>
</dbReference>
<comment type="caution">
    <text evidence="1">The sequence shown here is derived from an EMBL/GenBank/DDBJ whole genome shotgun (WGS) entry which is preliminary data.</text>
</comment>
<name>A0A0F8X7S5_9ZZZZ</name>
<reference evidence="1" key="1">
    <citation type="journal article" date="2015" name="Nature">
        <title>Complex archaea that bridge the gap between prokaryotes and eukaryotes.</title>
        <authorList>
            <person name="Spang A."/>
            <person name="Saw J.H."/>
            <person name="Jorgensen S.L."/>
            <person name="Zaremba-Niedzwiedzka K."/>
            <person name="Martijn J."/>
            <person name="Lind A.E."/>
            <person name="van Eijk R."/>
            <person name="Schleper C."/>
            <person name="Guy L."/>
            <person name="Ettema T.J."/>
        </authorList>
    </citation>
    <scope>NUCLEOTIDE SEQUENCE</scope>
</reference>
<gene>
    <name evidence="1" type="ORF">LCGC14_2976500</name>
</gene>
<feature type="non-terminal residue" evidence="1">
    <location>
        <position position="1"/>
    </location>
</feature>
<organism evidence="1">
    <name type="scientific">marine sediment metagenome</name>
    <dbReference type="NCBI Taxonomy" id="412755"/>
    <lineage>
        <taxon>unclassified sequences</taxon>
        <taxon>metagenomes</taxon>
        <taxon>ecological metagenomes</taxon>
    </lineage>
</organism>
<evidence type="ECO:0000313" key="1">
    <source>
        <dbReference type="EMBL" id="KKK65202.1"/>
    </source>
</evidence>
<protein>
    <submittedName>
        <fullName evidence="1">Uncharacterized protein</fullName>
    </submittedName>
</protein>